<feature type="domain" description="Protein kinase C-terminal" evidence="1">
    <location>
        <begin position="82"/>
        <end position="119"/>
    </location>
</feature>
<evidence type="ECO:0000313" key="3">
    <source>
        <dbReference type="Proteomes" id="UP001165082"/>
    </source>
</evidence>
<evidence type="ECO:0000259" key="1">
    <source>
        <dbReference type="Pfam" id="PF00433"/>
    </source>
</evidence>
<name>A0A9W6ZNB0_9STRA</name>
<reference evidence="2" key="1">
    <citation type="submission" date="2022-07" db="EMBL/GenBank/DDBJ databases">
        <title>Genome analysis of Parmales, a sister group of diatoms, reveals the evolutionary specialization of diatoms from phago-mixotrophs to photoautotrophs.</title>
        <authorList>
            <person name="Ban H."/>
            <person name="Sato S."/>
            <person name="Yoshikawa S."/>
            <person name="Kazumasa Y."/>
            <person name="Nakamura Y."/>
            <person name="Ichinomiya M."/>
            <person name="Saitoh K."/>
            <person name="Sato N."/>
            <person name="Blanc-Mathieu R."/>
            <person name="Endo H."/>
            <person name="Kuwata A."/>
            <person name="Ogata H."/>
        </authorList>
    </citation>
    <scope>NUCLEOTIDE SEQUENCE</scope>
</reference>
<dbReference type="GO" id="GO:0005524">
    <property type="term" value="F:ATP binding"/>
    <property type="evidence" value="ECO:0007669"/>
    <property type="project" value="InterPro"/>
</dbReference>
<gene>
    <name evidence="2" type="ORF">TrRE_jg9595</name>
</gene>
<sequence length="229" mass="25149">CLDFMGCLMSAPETRIGKQGASSGFASIVKHPWFRSFDWKGLHERPGPLIPTGCENMGEMLSYLKFCPKSDARFPHLISEITRNFDKFPDAVDHLNPSGKPASRVEADAMDNQFVGYTYKRKRKPRLPISGQLFEEAKLKGGAEVAEADKVELTGIQEAKIVLGLMEDPNLPPGVDPPNAITRIKKAGLSGSISYAGWELVFWTISVPAAVFSYHSTTGEWLDLSSSEG</sequence>
<dbReference type="OrthoDB" id="3638488at2759"/>
<feature type="non-terminal residue" evidence="2">
    <location>
        <position position="1"/>
    </location>
</feature>
<dbReference type="AlphaFoldDB" id="A0A9W6ZNB0"/>
<comment type="caution">
    <text evidence="2">The sequence shown here is derived from an EMBL/GenBank/DDBJ whole genome shotgun (WGS) entry which is preliminary data.</text>
</comment>
<evidence type="ECO:0000313" key="2">
    <source>
        <dbReference type="EMBL" id="GMH54128.1"/>
    </source>
</evidence>
<proteinExistence type="predicted"/>
<dbReference type="InterPro" id="IPR017892">
    <property type="entry name" value="Pkinase_C"/>
</dbReference>
<keyword evidence="3" id="KW-1185">Reference proteome</keyword>
<dbReference type="GO" id="GO:0004674">
    <property type="term" value="F:protein serine/threonine kinase activity"/>
    <property type="evidence" value="ECO:0007669"/>
    <property type="project" value="InterPro"/>
</dbReference>
<dbReference type="Proteomes" id="UP001165082">
    <property type="component" value="Unassembled WGS sequence"/>
</dbReference>
<organism evidence="2 3">
    <name type="scientific">Triparma retinervis</name>
    <dbReference type="NCBI Taxonomy" id="2557542"/>
    <lineage>
        <taxon>Eukaryota</taxon>
        <taxon>Sar</taxon>
        <taxon>Stramenopiles</taxon>
        <taxon>Ochrophyta</taxon>
        <taxon>Bolidophyceae</taxon>
        <taxon>Parmales</taxon>
        <taxon>Triparmaceae</taxon>
        <taxon>Triparma</taxon>
    </lineage>
</organism>
<accession>A0A9W6ZNB0</accession>
<protein>
    <recommendedName>
        <fullName evidence="1">Protein kinase C-terminal domain-containing protein</fullName>
    </recommendedName>
</protein>
<dbReference type="EMBL" id="BRXZ01003404">
    <property type="protein sequence ID" value="GMH54128.1"/>
    <property type="molecule type" value="Genomic_DNA"/>
</dbReference>
<dbReference type="Pfam" id="PF00433">
    <property type="entry name" value="Pkinase_C"/>
    <property type="match status" value="1"/>
</dbReference>